<feature type="region of interest" description="Disordered" evidence="1">
    <location>
        <begin position="1"/>
        <end position="26"/>
    </location>
</feature>
<comment type="caution">
    <text evidence="2">The sequence shown here is derived from an EMBL/GenBank/DDBJ whole genome shotgun (WGS) entry which is preliminary data.</text>
</comment>
<organism evidence="2 3">
    <name type="scientific">Meristemomyces frigidus</name>
    <dbReference type="NCBI Taxonomy" id="1508187"/>
    <lineage>
        <taxon>Eukaryota</taxon>
        <taxon>Fungi</taxon>
        <taxon>Dikarya</taxon>
        <taxon>Ascomycota</taxon>
        <taxon>Pezizomycotina</taxon>
        <taxon>Dothideomycetes</taxon>
        <taxon>Dothideomycetidae</taxon>
        <taxon>Mycosphaerellales</taxon>
        <taxon>Teratosphaeriaceae</taxon>
        <taxon>Meristemomyces</taxon>
    </lineage>
</organism>
<dbReference type="AlphaFoldDB" id="A0AAN7YR93"/>
<sequence length="1000" mass="107903">MLATNAESKKPATTSRPPAKLNKADEADVDAINASLDRMRKVTSSDPYVLTIPQDIEPRYHHAHQFQAFQWTHNTPFDYKEGEKTQYQTFVYHEHGKDMYVLHNSMPREEREVKPKGTPVNGAGTPNTGGPKKKISLNAYKKSKTGAGTPAQSGTPSANVAQAVEKKTHAAVKGPAERVKAETEEVLTAVAEFATESKRQPVAANKELKRKRDNDSDEEQDQHETEKLKQHDATARSESVAKKARQKSPTPSSPPRNAISPVKSESNEAKRPAQPSARANIKALPPKLSPPNIVAEKSQDLPAKLSPLHVPDLPARLSPTIPANIAATLRAHEHTKSSTLSNAPPSRSSSRNGKLTPPSHTEAATKRKSPVPRNAFRANSSSPAVRTDDVGRAKIGATAATRFMTPGLRQDNEETVDKAVKTQPSSSKLSLMVKLKYKKQQSEGIRRILKMRPNPAKMNAASQPSSTVVASTKDVNKLAERRAMAGRDPGAKGVAQRVGPAPKGVAQKVGPPAKSLPEVKRDKGEKRVPAKANADVSPNARDDDQSKPRPDEDKPTTVRKFEPRSGKDAPASSAKGHETDEAVSRLRTGRASLAESTSGSKAPEFARYEPPARRKDSATKPELEKTLLTNATPSTDLTASAIARQAKRKEPSTVSDEIKNEEPEAKRKKISEGIETAKGLSTPHQTEGKSPSLLKSQQATPSIRKDLLSAAAMVREKSSEAGNVNTPGSSSAKSSTPVPANGPSSQPNPARAPPSSQLTKTQKQLGWEAEQKRLEILGREIKHAATAHLNKVKPAAFTSSVDSEARLAAVKSLESLLAYILAFASADEAALSADPKQSPAISRTWQSLHGFFAFVRRTCEAEPLLVGLASHLGVVYAGHILRLVISHGKSLSEKDMSEVTGILVREAKAAEELLGLDTLMDVFPGCWRGRLKSALPRDQNPSPRNFSGPYKLPVGVHTVPVVAARAGYAMLVEWIAKHGIDYSLKLKLGHKLTTDNKQTT</sequence>
<feature type="region of interest" description="Disordered" evidence="1">
    <location>
        <begin position="332"/>
        <end position="386"/>
    </location>
</feature>
<evidence type="ECO:0000313" key="2">
    <source>
        <dbReference type="EMBL" id="KAK5111812.1"/>
    </source>
</evidence>
<feature type="compositionally biased region" description="Polar residues" evidence="1">
    <location>
        <begin position="627"/>
        <end position="638"/>
    </location>
</feature>
<feature type="compositionally biased region" description="Basic and acidic residues" evidence="1">
    <location>
        <begin position="517"/>
        <end position="528"/>
    </location>
</feature>
<feature type="compositionally biased region" description="Basic and acidic residues" evidence="1">
    <location>
        <begin position="222"/>
        <end position="241"/>
    </location>
</feature>
<evidence type="ECO:0000313" key="3">
    <source>
        <dbReference type="Proteomes" id="UP001310890"/>
    </source>
</evidence>
<evidence type="ECO:0000256" key="1">
    <source>
        <dbReference type="SAM" id="MobiDB-lite"/>
    </source>
</evidence>
<feature type="compositionally biased region" description="Polar residues" evidence="1">
    <location>
        <begin position="460"/>
        <end position="470"/>
    </location>
</feature>
<proteinExistence type="predicted"/>
<feature type="region of interest" description="Disordered" evidence="1">
    <location>
        <begin position="194"/>
        <end position="308"/>
    </location>
</feature>
<feature type="compositionally biased region" description="Basic and acidic residues" evidence="1">
    <location>
        <begin position="648"/>
        <end position="665"/>
    </location>
</feature>
<feature type="compositionally biased region" description="Basic and acidic residues" evidence="1">
    <location>
        <begin position="604"/>
        <end position="625"/>
    </location>
</feature>
<feature type="region of interest" description="Disordered" evidence="1">
    <location>
        <begin position="454"/>
        <end position="702"/>
    </location>
</feature>
<protein>
    <submittedName>
        <fullName evidence="2">Uncharacterized protein</fullName>
    </submittedName>
</protein>
<feature type="compositionally biased region" description="Polar residues" evidence="1">
    <location>
        <begin position="720"/>
        <end position="764"/>
    </location>
</feature>
<gene>
    <name evidence="2" type="ORF">LTR62_004732</name>
</gene>
<name>A0AAN7YR93_9PEZI</name>
<feature type="compositionally biased region" description="Polar residues" evidence="1">
    <location>
        <begin position="150"/>
        <end position="160"/>
    </location>
</feature>
<feature type="compositionally biased region" description="Basic and acidic residues" evidence="1">
    <location>
        <begin position="540"/>
        <end position="567"/>
    </location>
</feature>
<feature type="region of interest" description="Disordered" evidence="1">
    <location>
        <begin position="715"/>
        <end position="765"/>
    </location>
</feature>
<dbReference type="Proteomes" id="UP001310890">
    <property type="component" value="Unassembled WGS sequence"/>
</dbReference>
<feature type="compositionally biased region" description="Low complexity" evidence="1">
    <location>
        <begin position="337"/>
        <end position="352"/>
    </location>
</feature>
<feature type="compositionally biased region" description="Polar residues" evidence="1">
    <location>
        <begin position="682"/>
        <end position="701"/>
    </location>
</feature>
<accession>A0AAN7YR93</accession>
<dbReference type="EMBL" id="JAVRRL010000036">
    <property type="protein sequence ID" value="KAK5111812.1"/>
    <property type="molecule type" value="Genomic_DNA"/>
</dbReference>
<feature type="compositionally biased region" description="Basic and acidic residues" evidence="1">
    <location>
        <begin position="474"/>
        <end position="485"/>
    </location>
</feature>
<reference evidence="2" key="1">
    <citation type="submission" date="2023-08" db="EMBL/GenBank/DDBJ databases">
        <title>Black Yeasts Isolated from many extreme environments.</title>
        <authorList>
            <person name="Coleine C."/>
            <person name="Stajich J.E."/>
            <person name="Selbmann L."/>
        </authorList>
    </citation>
    <scope>NUCLEOTIDE SEQUENCE</scope>
    <source>
        <strain evidence="2">CCFEE 5401</strain>
    </source>
</reference>
<feature type="region of interest" description="Disordered" evidence="1">
    <location>
        <begin position="111"/>
        <end position="182"/>
    </location>
</feature>
<feature type="compositionally biased region" description="Basic and acidic residues" evidence="1">
    <location>
        <begin position="575"/>
        <end position="584"/>
    </location>
</feature>